<dbReference type="InterPro" id="IPR057567">
    <property type="entry name" value="TPR_TTI1_C"/>
</dbReference>
<dbReference type="Pfam" id="PF24181">
    <property type="entry name" value="TPR_TTI1_C"/>
    <property type="match status" value="2"/>
</dbReference>
<evidence type="ECO:0000313" key="5">
    <source>
        <dbReference type="EMBL" id="KAK5583220.1"/>
    </source>
</evidence>
<proteinExistence type="predicted"/>
<dbReference type="InterPro" id="IPR049362">
    <property type="entry name" value="TTI1_rpt"/>
</dbReference>
<comment type="caution">
    <text evidence="5">The sequence shown here is derived from an EMBL/GenBank/DDBJ whole genome shotgun (WGS) entry which is preliminary data.</text>
</comment>
<evidence type="ECO:0000256" key="1">
    <source>
        <dbReference type="SAM" id="Coils"/>
    </source>
</evidence>
<feature type="coiled-coil region" evidence="1">
    <location>
        <begin position="929"/>
        <end position="1007"/>
    </location>
</feature>
<evidence type="ECO:0000259" key="3">
    <source>
        <dbReference type="Pfam" id="PF24173"/>
    </source>
</evidence>
<feature type="domain" description="TTI1 C-terminal TPR" evidence="4">
    <location>
        <begin position="1236"/>
        <end position="1313"/>
    </location>
</feature>
<evidence type="ECO:0000256" key="2">
    <source>
        <dbReference type="SAM" id="MobiDB-lite"/>
    </source>
</evidence>
<dbReference type="GO" id="GO:0005737">
    <property type="term" value="C:cytoplasm"/>
    <property type="evidence" value="ECO:0007669"/>
    <property type="project" value="TreeGrafter"/>
</dbReference>
<organism evidence="5 6">
    <name type="scientific">Dictyostelium firmibasis</name>
    <dbReference type="NCBI Taxonomy" id="79012"/>
    <lineage>
        <taxon>Eukaryota</taxon>
        <taxon>Amoebozoa</taxon>
        <taxon>Evosea</taxon>
        <taxon>Eumycetozoa</taxon>
        <taxon>Dictyostelia</taxon>
        <taxon>Dictyosteliales</taxon>
        <taxon>Dictyosteliaceae</taxon>
        <taxon>Dictyostelium</taxon>
    </lineage>
</organism>
<feature type="region of interest" description="Disordered" evidence="2">
    <location>
        <begin position="1"/>
        <end position="22"/>
    </location>
</feature>
<dbReference type="PANTHER" id="PTHR18460">
    <property type="entry name" value="TEL2 INTERACTING PROTEIN 1 TTI1 FAMILY MEMBER"/>
    <property type="match status" value="1"/>
</dbReference>
<keyword evidence="6" id="KW-1185">Reference proteome</keyword>
<feature type="compositionally biased region" description="Low complexity" evidence="2">
    <location>
        <begin position="1188"/>
        <end position="1208"/>
    </location>
</feature>
<keyword evidence="1" id="KW-0175">Coiled coil</keyword>
<dbReference type="Proteomes" id="UP001344447">
    <property type="component" value="Unassembled WGS sequence"/>
</dbReference>
<dbReference type="InterPro" id="IPR052587">
    <property type="entry name" value="TELO2-interacting_protein_1"/>
</dbReference>
<feature type="domain" description="TTI1 N-terminal TPR" evidence="3">
    <location>
        <begin position="144"/>
        <end position="377"/>
    </location>
</feature>
<evidence type="ECO:0000259" key="4">
    <source>
        <dbReference type="Pfam" id="PF24181"/>
    </source>
</evidence>
<name>A0AAN7Z3M3_9MYCE</name>
<protein>
    <submittedName>
        <fullName evidence="5">Uncharacterized protein</fullName>
    </submittedName>
</protein>
<dbReference type="Pfam" id="PF21547">
    <property type="entry name" value="TTI1"/>
    <property type="match status" value="1"/>
</dbReference>
<sequence length="1372" mass="157963">MSDELLSLPTLSPTTTTTTQTTTLSSNEKLKLNQIFQSYKPICDELITILSNTDEKKFEKEDNKKIIINLEYLIQSLIDITEDQKNDNNNTNWSLTFIFDYLMIPISLIINSTDKGTNNNNDTNNNINNSNNIKSTGGLSLQNHKVLFCIRKESIQLKSFTLLSKLLDKIKITQFKKFVNILTIIINYLNQEQQQQQQLNEEILKLLLLNIRLLFKCTQDSFFNDKQLYPKHPFLIGDQFVPFGYTISTLLNLLTQQQQPSTTITSTLSREIKKELIFTLDFIIEPFSKRNLEYFNILFQIFPGTISSLFKIISGDYKLGSVLKVQCLDLFSKIISTTLSDNVKDCILSSPYTNSSNSSTSNSSISNAKNEQINSMFKESELNLYNMFCLIYPTSNSYSGLRVQHSLYSKDNASTLLASKLSLEKYQNREALARSSFTILLNCSNLTSLSPILLEVLVLFHADHYPQIQNQTNQYFIQLKEKQQKQQNQLDIDSILQDNFNHLFQSLPMLICNSVDSDDNGSDRIGKNYINTQIDEEKKIIVFKLVLSYINILGDDISSFFSTRIDMIASTLISLSEMQSPPPSSIPIESTSSKNLQKSLEDSLKIISDNPFEKNQKRSIKSFSNLSLPFINFNSRDSENYLIKVIELIGKICDIREWIDILISNSLLSSSPKRKEIIFCLNHLLIGNNNNKNTMVMMDFSTVQYILEEIMSPNLLNLVISRDQHLMYSNRNNSSSDNTLLSISNKENDNQLEIYFDNTVTISLVLESIGVLTKIVGNFQTKKFRQIFLSKIIYQLLEKLGLSSLENGSGGSGTYNNNNNNGLIIKQCTKTLNEIQISFGYESIQDIIYKNSDYLLDTIESHMKYLDSFPNTPSIFEGILNITGLGFLPFLSDTIRMILNSLDLAIENSKNIQIFISILSNIVKVLYNNSKHQLQYQQILLKLNELKEKRKLNEEVNVNVEEEKEEEKEKQSIQDIKEFFLSHHSKKDDKIEQLNQLDIKNNSLKKQQQDFDLLKIEATPESLGIPNFIETTEIQRQMVQEIIRKSIHFIGSKNKIIKMATIDIVEMGLVIVATGTRKYGGAEEEEPDDQKEIINEDDHEHQQQQQPNKTNSDKSIEKVALFPLIHLVWDSLVRRVSESDRIIAKKSLEVIQTISNLSLEFISQRFWDQLWPIINRILIDEQSNQIKQQQQQKQPLNINNNNNNNNINTTTSKKPLIVEIDSSIKTIEENIEIKLKKDKLKYTPSFKVQFICLQTLKTILLGSAGNRIKQNQIMDIAKTTIYYLNRNQPEQFQHFTMDIWKDVLLKNDPDSLWLLLFNLSNQFNNEIYHFQQPLDHSSTSQLIRPIPNNFQYSSKEIIEFKSNALILFNLIN</sequence>
<dbReference type="EMBL" id="JAVFKY010000001">
    <property type="protein sequence ID" value="KAK5583220.1"/>
    <property type="molecule type" value="Genomic_DNA"/>
</dbReference>
<dbReference type="InterPro" id="IPR057566">
    <property type="entry name" value="TPR_TTI1_N"/>
</dbReference>
<feature type="domain" description="TTI1 C-terminal TPR" evidence="4">
    <location>
        <begin position="960"/>
        <end position="1190"/>
    </location>
</feature>
<accession>A0AAN7Z3M3</accession>
<evidence type="ECO:0000313" key="6">
    <source>
        <dbReference type="Proteomes" id="UP001344447"/>
    </source>
</evidence>
<feature type="region of interest" description="Disordered" evidence="2">
    <location>
        <begin position="1188"/>
        <end position="1210"/>
    </location>
</feature>
<dbReference type="Pfam" id="PF24173">
    <property type="entry name" value="TPR_TTI1_N"/>
    <property type="match status" value="1"/>
</dbReference>
<dbReference type="PANTHER" id="PTHR18460:SF3">
    <property type="entry name" value="TELO2-INTERACTING PROTEIN 1 HOMOLOG"/>
    <property type="match status" value="1"/>
</dbReference>
<gene>
    <name evidence="5" type="ORF">RB653_004811</name>
</gene>
<reference evidence="5 6" key="1">
    <citation type="submission" date="2023-11" db="EMBL/GenBank/DDBJ databases">
        <title>Dfirmibasis_genome.</title>
        <authorList>
            <person name="Edelbroek B."/>
            <person name="Kjellin J."/>
            <person name="Jerlstrom-Hultqvist J."/>
            <person name="Soderbom F."/>
        </authorList>
    </citation>
    <scope>NUCLEOTIDE SEQUENCE [LARGE SCALE GENOMIC DNA]</scope>
    <source>
        <strain evidence="5 6">TNS-C-14</strain>
    </source>
</reference>